<accession>A0A819QJ99</accession>
<dbReference type="Pfam" id="PF13517">
    <property type="entry name" value="FG-GAP_3"/>
    <property type="match status" value="15"/>
</dbReference>
<dbReference type="Proteomes" id="UP000663844">
    <property type="component" value="Unassembled WGS sequence"/>
</dbReference>
<name>A0A819QJ99_9BILA</name>
<reference evidence="6" key="1">
    <citation type="submission" date="2021-02" db="EMBL/GenBank/DDBJ databases">
        <authorList>
            <person name="Nowell W R."/>
        </authorList>
    </citation>
    <scope>NUCLEOTIDE SEQUENCE</scope>
</reference>
<feature type="transmembrane region" description="Helical" evidence="4">
    <location>
        <begin position="65"/>
        <end position="84"/>
    </location>
</feature>
<keyword evidence="2" id="KW-0677">Repeat</keyword>
<keyword evidence="4" id="KW-1133">Transmembrane helix</keyword>
<evidence type="ECO:0000256" key="3">
    <source>
        <dbReference type="ARBA" id="ARBA00023180"/>
    </source>
</evidence>
<dbReference type="EMBL" id="CAJOAZ010003757">
    <property type="protein sequence ID" value="CAF4026573.1"/>
    <property type="molecule type" value="Genomic_DNA"/>
</dbReference>
<evidence type="ECO:0000256" key="1">
    <source>
        <dbReference type="ARBA" id="ARBA00022729"/>
    </source>
</evidence>
<dbReference type="PANTHER" id="PTHR46580:SF4">
    <property type="entry name" value="ATP_GTP-BINDING PROTEIN"/>
    <property type="match status" value="1"/>
</dbReference>
<dbReference type="Gene3D" id="2.130.10.130">
    <property type="entry name" value="Integrin alpha, N-terminal"/>
    <property type="match status" value="9"/>
</dbReference>
<evidence type="ECO:0000256" key="2">
    <source>
        <dbReference type="ARBA" id="ARBA00022737"/>
    </source>
</evidence>
<evidence type="ECO:0000313" key="5">
    <source>
        <dbReference type="EMBL" id="CAF1120701.1"/>
    </source>
</evidence>
<dbReference type="Gene3D" id="2.30.30.100">
    <property type="match status" value="6"/>
</dbReference>
<dbReference type="Proteomes" id="UP000663845">
    <property type="component" value="Unassembled WGS sequence"/>
</dbReference>
<protein>
    <submittedName>
        <fullName evidence="6">Uncharacterized protein</fullName>
    </submittedName>
</protein>
<keyword evidence="4" id="KW-0812">Transmembrane</keyword>
<dbReference type="InterPro" id="IPR028994">
    <property type="entry name" value="Integrin_alpha_N"/>
</dbReference>
<dbReference type="InterPro" id="IPR013517">
    <property type="entry name" value="FG-GAP"/>
</dbReference>
<keyword evidence="3" id="KW-0325">Glycoprotein</keyword>
<dbReference type="PANTHER" id="PTHR46580">
    <property type="entry name" value="SENSOR KINASE-RELATED"/>
    <property type="match status" value="1"/>
</dbReference>
<keyword evidence="1" id="KW-0732">Signal</keyword>
<evidence type="ECO:0000313" key="7">
    <source>
        <dbReference type="Proteomes" id="UP000663844"/>
    </source>
</evidence>
<dbReference type="SMART" id="SM00191">
    <property type="entry name" value="Int_alpha"/>
    <property type="match status" value="9"/>
</dbReference>
<evidence type="ECO:0000313" key="6">
    <source>
        <dbReference type="EMBL" id="CAF4026573.1"/>
    </source>
</evidence>
<dbReference type="EMBL" id="CAJNOG010000255">
    <property type="protein sequence ID" value="CAF1120701.1"/>
    <property type="molecule type" value="Genomic_DNA"/>
</dbReference>
<dbReference type="InterPro" id="IPR013519">
    <property type="entry name" value="Int_alpha_beta-p"/>
</dbReference>
<organism evidence="6 7">
    <name type="scientific">Adineta steineri</name>
    <dbReference type="NCBI Taxonomy" id="433720"/>
    <lineage>
        <taxon>Eukaryota</taxon>
        <taxon>Metazoa</taxon>
        <taxon>Spiralia</taxon>
        <taxon>Gnathifera</taxon>
        <taxon>Rotifera</taxon>
        <taxon>Eurotatoria</taxon>
        <taxon>Bdelloidea</taxon>
        <taxon>Adinetida</taxon>
        <taxon>Adinetidae</taxon>
        <taxon>Adineta</taxon>
    </lineage>
</organism>
<dbReference type="SUPFAM" id="SSF69318">
    <property type="entry name" value="Integrin alpha N-terminal domain"/>
    <property type="match status" value="6"/>
</dbReference>
<gene>
    <name evidence="5" type="ORF">JYZ213_LOCUS22462</name>
    <name evidence="6" type="ORF">OXD698_LOCUS31034</name>
</gene>
<proteinExistence type="predicted"/>
<comment type="caution">
    <text evidence="6">The sequence shown here is derived from an EMBL/GenBank/DDBJ whole genome shotgun (WGS) entry which is preliminary data.</text>
</comment>
<keyword evidence="4" id="KW-0472">Membrane</keyword>
<evidence type="ECO:0000256" key="4">
    <source>
        <dbReference type="SAM" id="Phobius"/>
    </source>
</evidence>
<sequence>MDMEIFTIEDLFHEESSTIDSTNNISNSIETLTNEETVAHGVNNSEEPSTVKQELPPCMSNSVKATLISAVFTSLVMIIAILIVCFTSPKPPGRICTYILKSEARNLISDDSHPHSVAVADLNNDGLPDVVVANSATNNIGIFIRRDNTTFTDPIMFSTGVGSTPYSVAVADFNNDQQMDIVVANFHTNNIGIFLEIGNGNFTAQITFSTESSRPRWVAAGHFNNDTFFDIAVVNDGTNSIGIFLGDGSGKFGTQNNFFTGYDSLPYALVIADFNHDNKSDIAVANFGTNNVGIFLGYGNGIFAEQIIFTTGTNSQPYSLASSDLNGDTHIDIVIVYSGTNNVAVVLGYGNGSFALPIKYSIGNNSLPLSVVIGDINNDTKLDIIVANNGNSSVSVFLGYGNGTFSDQKIFFMSYNSKPYSISTGDFNNDKQMDIVAINYDNSYIDIILTYWNFTLSNQITYQTLSANSNPESIVFSDFNNDGRVDMAVANYGANNVGILLGYGNGSFSRQTIYSTGSGSGPSGIATGDFNSDRRQDIVVVNYFTNNIGIFFGYGDGTFANQVIYSTGIYSNPFSVATSDLNNDNQLDIAVVNYWTNNIGIFIGCGNGTFLSVETYFTGSYSGPRSITIGDLNNDKQQDIVVVNYLSSTVGIYLGPGDGTFLNYIEYSTGSYSYPESVSLGDFNNDHQLDIIVANYWANNIVLFLGCGNGTCFSQFTYSVGNGFGPSSITNGDFNNDGQLDVVVANYYANSFSIFIGFGNGSFSGQINYLTGSNSYPWYVAVGDLNNDNQSDLAIANYGTSSIALFLKYDNDSFKIQNTYSTRDSSRPQSVVVGDFNDDGQMDIAVTNYQGNTINIFLGYANGMFSSPWIYSTGTFSSPLSIKTGDFNNDNQLDIVVINSWTSNIGIFFGYGNGTFTPQITYSTGSNSQPYDVAIGDFNNDNRSDIAVANYQNNNVGIFLNYGDGNFSNQITYSTGSGSGPRFIGVADFNNDSQPDIMVVNQWNNNIGIFIGYHNATFSNQTTYSAEKGSAPYYAAVGDLNGDNRLDIVVLLYDNRAALVFLGYGDGTFSRQDAFSTGSNTAPFSCAIADMNKDKYLDIIISDCDAGKVIILVGYGNGSFANEQSYSTIDNSCLKSVAVSNFNNDSVLDIVVTDSNNDMIGIMLGSIYTNGVRENTYSTGSSPHPRAISLGDFNNDAQLDIVLANYGSDSVEILLGYKNGSFPMQTKISTGSLSVPTSTGVGDFNNDSILDIIVSNSYAENIGIFLGFGNGSFEVPQTYSTGIGSIPQSVAVGDFNNDKQLDIAVASTGTDSTFVLLQYNSGTFRKQISYDTGIDSTPWSVSTGDLNNDGWADFIIVYSGIDSLGVYLGVGNGSFLSPTIYFTGSSWYPWGVSVADFNKDNHLDIVVSYYWYSSIGIFLGLGNGTFSNQTTYSTGTYSGPNSMATGDLNNDSRVDIVVANAFYNYISIFYGNGDGTFSNMITYSTGYNSDPLSVAIADLDHNSRLDIVVANYGSSNICIFFGYGNSTFSEPVFYSTGQRSLPEWVSIGDFNNDAQLDIVVANFGTDNVGVFFGSNNGSFSNQMLFSTGTDSTPSSLAIGDFNNDNQLDIALASFGNNNFGILLGCFNGTFFSQLTYSTGDKSQPNSIATVDFNNDGLLDIVVPNSATDSVDIFLGYAKKTFLNAASYSTGSSSQPISIATADFNNDTLLDIVIANNGTDNIMILFGSGYGTFVGQKVFLTGNGSHPCSVTVGDLNNDNRPDIIVTNSGTNNVGVFLSNGTNTFSNQMTYFTGLSSQPQSVVLVDFNNDTLLDIAVTNYGANSVGVFFGYSNGSFATQMIFLTGFGSRPYALVAGDVNKDNLTDIVVTNDGYGNIDILMKTC</sequence>